<gene>
    <name evidence="4" type="ORF">EHT25_20765</name>
</gene>
<dbReference type="OrthoDB" id="1524091at2"/>
<evidence type="ECO:0000256" key="1">
    <source>
        <dbReference type="ARBA" id="ARBA00022553"/>
    </source>
</evidence>
<dbReference type="PANTHER" id="PTHR44591:SF3">
    <property type="entry name" value="RESPONSE REGULATORY DOMAIN-CONTAINING PROTEIN"/>
    <property type="match status" value="1"/>
</dbReference>
<feature type="modified residue" description="4-aspartylphosphate" evidence="2">
    <location>
        <position position="60"/>
    </location>
</feature>
<dbReference type="GO" id="GO:0000160">
    <property type="term" value="P:phosphorelay signal transduction system"/>
    <property type="evidence" value="ECO:0007669"/>
    <property type="project" value="InterPro"/>
</dbReference>
<organism evidence="4 5">
    <name type="scientific">Larkinella rosea</name>
    <dbReference type="NCBI Taxonomy" id="2025312"/>
    <lineage>
        <taxon>Bacteria</taxon>
        <taxon>Pseudomonadati</taxon>
        <taxon>Bacteroidota</taxon>
        <taxon>Cytophagia</taxon>
        <taxon>Cytophagales</taxon>
        <taxon>Spirosomataceae</taxon>
        <taxon>Larkinella</taxon>
    </lineage>
</organism>
<evidence type="ECO:0000313" key="5">
    <source>
        <dbReference type="Proteomes" id="UP000271925"/>
    </source>
</evidence>
<evidence type="ECO:0000259" key="3">
    <source>
        <dbReference type="PROSITE" id="PS50110"/>
    </source>
</evidence>
<dbReference type="InterPro" id="IPR001789">
    <property type="entry name" value="Sig_transdc_resp-reg_receiver"/>
</dbReference>
<proteinExistence type="predicted"/>
<dbReference type="InterPro" id="IPR050595">
    <property type="entry name" value="Bact_response_regulator"/>
</dbReference>
<reference evidence="4 5" key="1">
    <citation type="submission" date="2018-11" db="EMBL/GenBank/DDBJ databases">
        <authorList>
            <person name="Zhou Z."/>
            <person name="Wang G."/>
        </authorList>
    </citation>
    <scope>NUCLEOTIDE SEQUENCE [LARGE SCALE GENOMIC DNA]</scope>
    <source>
        <strain evidence="4 5">KCTC52004</strain>
    </source>
</reference>
<dbReference type="AlphaFoldDB" id="A0A3P1BPM8"/>
<dbReference type="SMART" id="SM00448">
    <property type="entry name" value="REC"/>
    <property type="match status" value="1"/>
</dbReference>
<comment type="caution">
    <text evidence="4">The sequence shown here is derived from an EMBL/GenBank/DDBJ whole genome shotgun (WGS) entry which is preliminary data.</text>
</comment>
<dbReference type="PANTHER" id="PTHR44591">
    <property type="entry name" value="STRESS RESPONSE REGULATOR PROTEIN 1"/>
    <property type="match status" value="1"/>
</dbReference>
<keyword evidence="5" id="KW-1185">Reference proteome</keyword>
<dbReference type="InterPro" id="IPR011006">
    <property type="entry name" value="CheY-like_superfamily"/>
</dbReference>
<feature type="domain" description="Response regulatory" evidence="3">
    <location>
        <begin position="7"/>
        <end position="127"/>
    </location>
</feature>
<dbReference type="EMBL" id="RQJO01000009">
    <property type="protein sequence ID" value="RRB02873.1"/>
    <property type="molecule type" value="Genomic_DNA"/>
</dbReference>
<evidence type="ECO:0000313" key="4">
    <source>
        <dbReference type="EMBL" id="RRB02873.1"/>
    </source>
</evidence>
<evidence type="ECO:0000256" key="2">
    <source>
        <dbReference type="PROSITE-ProRule" id="PRU00169"/>
    </source>
</evidence>
<name>A0A3P1BPM8_9BACT</name>
<dbReference type="SUPFAM" id="SSF52172">
    <property type="entry name" value="CheY-like"/>
    <property type="match status" value="1"/>
</dbReference>
<dbReference type="Proteomes" id="UP000271925">
    <property type="component" value="Unassembled WGS sequence"/>
</dbReference>
<keyword evidence="1 2" id="KW-0597">Phosphoprotein</keyword>
<dbReference type="PROSITE" id="PS50110">
    <property type="entry name" value="RESPONSE_REGULATORY"/>
    <property type="match status" value="1"/>
</dbReference>
<dbReference type="RefSeq" id="WP_124877036.1">
    <property type="nucleotide sequence ID" value="NZ_RQJO01000009.1"/>
</dbReference>
<dbReference type="Pfam" id="PF00072">
    <property type="entry name" value="Response_reg"/>
    <property type="match status" value="1"/>
</dbReference>
<protein>
    <submittedName>
        <fullName evidence="4">Response regulator</fullName>
    </submittedName>
</protein>
<accession>A0A3P1BPM8</accession>
<dbReference type="Gene3D" id="3.40.50.2300">
    <property type="match status" value="1"/>
</dbReference>
<sequence>MQLKNNLIFIVDDDDDDRFMLWQAFQKNQPRCLLFTFSDGQELLDHLSDYYDVPDLIILDQDMPVMDGFATLKRLKKSSRLRSIPTVILGSSLAPGENRGGNESGADALLIKPTRYSELVQLASRLCPANRSYS</sequence>